<organism evidence="1 2">
    <name type="scientific">Schistosoma mattheei</name>
    <dbReference type="NCBI Taxonomy" id="31246"/>
    <lineage>
        <taxon>Eukaryota</taxon>
        <taxon>Metazoa</taxon>
        <taxon>Spiralia</taxon>
        <taxon>Lophotrochozoa</taxon>
        <taxon>Platyhelminthes</taxon>
        <taxon>Trematoda</taxon>
        <taxon>Digenea</taxon>
        <taxon>Strigeidida</taxon>
        <taxon>Schistosomatoidea</taxon>
        <taxon>Schistosomatidae</taxon>
        <taxon>Schistosoma</taxon>
    </lineage>
</organism>
<reference evidence="2" key="1">
    <citation type="submission" date="2023-11" db="UniProtKB">
        <authorList>
            <consortium name="WormBaseParasite"/>
        </authorList>
    </citation>
    <scope>IDENTIFICATION</scope>
</reference>
<protein>
    <submittedName>
        <fullName evidence="2">Uncharacterized protein</fullName>
    </submittedName>
</protein>
<dbReference type="WBParaSite" id="SMTH1_92800.1">
    <property type="protein sequence ID" value="SMTH1_92800.1"/>
    <property type="gene ID" value="SMTH1_92800"/>
</dbReference>
<evidence type="ECO:0000313" key="1">
    <source>
        <dbReference type="Proteomes" id="UP000050791"/>
    </source>
</evidence>
<evidence type="ECO:0000313" key="2">
    <source>
        <dbReference type="WBParaSite" id="SMTH1_92800.1"/>
    </source>
</evidence>
<dbReference type="Proteomes" id="UP000050791">
    <property type="component" value="Unassembled WGS sequence"/>
</dbReference>
<dbReference type="AlphaFoldDB" id="A0AA85BZN9"/>
<accession>A0AA85BZN9</accession>
<name>A0AA85BZN9_9TREM</name>
<proteinExistence type="predicted"/>
<sequence>MYVNLCVCMCVLFKDEKLCDIYDEKTSAIKSNSNDLRRIVHNLLDRSLTSHEITLLEKGLNFTLHKKPLSTIEIALIIEPRIAQLPEKESRLLRRKHITPNISKEEFKVLHSLQKDKTIIITKVNKGTTIVVINKAIEHLSTGPYEKINPKKFSND</sequence>